<keyword evidence="2" id="KW-1185">Reference proteome</keyword>
<evidence type="ECO:0000313" key="1">
    <source>
        <dbReference type="EMBL" id="CAF2916967.1"/>
    </source>
</evidence>
<evidence type="ECO:0000313" key="2">
    <source>
        <dbReference type="Proteomes" id="UP000675881"/>
    </source>
</evidence>
<gene>
    <name evidence="1" type="ORF">LSAA_8794</name>
</gene>
<dbReference type="EMBL" id="HG994583">
    <property type="protein sequence ID" value="CAF2916967.1"/>
    <property type="molecule type" value="Genomic_DNA"/>
</dbReference>
<name>A0A7R8H7E6_LEPSM</name>
<dbReference type="AlphaFoldDB" id="A0A7R8H7E6"/>
<accession>A0A7R8H7E6</accession>
<protein>
    <submittedName>
        <fullName evidence="1">(salmon louse) hypothetical protein</fullName>
    </submittedName>
</protein>
<proteinExistence type="predicted"/>
<reference evidence="1" key="1">
    <citation type="submission" date="2021-02" db="EMBL/GenBank/DDBJ databases">
        <authorList>
            <person name="Bekaert M."/>
        </authorList>
    </citation>
    <scope>NUCLEOTIDE SEQUENCE</scope>
    <source>
        <strain evidence="1">IoA-00</strain>
    </source>
</reference>
<dbReference type="Proteomes" id="UP000675881">
    <property type="component" value="Chromosome 4"/>
</dbReference>
<sequence>MTRQDCEVYVYDLEGCLNEIDDPLESAVIYSYRSDNPEHVLVMTGQLIGVATFGLSTFGFPSKISLQNGSQFRLLRHGRFVLIVGEISHPDDDSEMRVTDLMEEILDRLRFFRGARFDEWFNENPYQFKRRITRFLNAVLYLEVIETSSFILTQCVGAYDGVLCGALVRENKVLYQNFPRKFFMKLHVLLNEKDKSLESSFCKVYDEASDRLPIGLDVFSLFINPIEAKELHFAHNHFVSKSLSQKKTTMEEVSDAIRSHNFSRVTDGNASRKTNIFVLLIIKVDLLRLLLVMEMKSDKAQNMENIKKIWSIGFTKLPKLIDLSGSSDFP</sequence>
<organism evidence="1 2">
    <name type="scientific">Lepeophtheirus salmonis</name>
    <name type="common">Salmon louse</name>
    <name type="synonym">Caligus salmonis</name>
    <dbReference type="NCBI Taxonomy" id="72036"/>
    <lineage>
        <taxon>Eukaryota</taxon>
        <taxon>Metazoa</taxon>
        <taxon>Ecdysozoa</taxon>
        <taxon>Arthropoda</taxon>
        <taxon>Crustacea</taxon>
        <taxon>Multicrustacea</taxon>
        <taxon>Hexanauplia</taxon>
        <taxon>Copepoda</taxon>
        <taxon>Siphonostomatoida</taxon>
        <taxon>Caligidae</taxon>
        <taxon>Lepeophtheirus</taxon>
    </lineage>
</organism>